<proteinExistence type="predicted"/>
<organism evidence="2 3">
    <name type="scientific">Streblomastix strix</name>
    <dbReference type="NCBI Taxonomy" id="222440"/>
    <lineage>
        <taxon>Eukaryota</taxon>
        <taxon>Metamonada</taxon>
        <taxon>Preaxostyla</taxon>
        <taxon>Oxymonadida</taxon>
        <taxon>Streblomastigidae</taxon>
        <taxon>Streblomastix</taxon>
    </lineage>
</organism>
<protein>
    <submittedName>
        <fullName evidence="2">Uncharacterized protein</fullName>
    </submittedName>
</protein>
<evidence type="ECO:0000313" key="3">
    <source>
        <dbReference type="Proteomes" id="UP000324800"/>
    </source>
</evidence>
<dbReference type="Proteomes" id="UP000324800">
    <property type="component" value="Unassembled WGS sequence"/>
</dbReference>
<sequence>MAQKQIELEKMNNEQNTQGGAIRAQNFDENDQVVPEEGDNEQVSNGDEVSGSHEELSSGDNEQINGERLTC</sequence>
<feature type="region of interest" description="Disordered" evidence="1">
    <location>
        <begin position="1"/>
        <end position="71"/>
    </location>
</feature>
<name>A0A5J4TR26_9EUKA</name>
<evidence type="ECO:0000256" key="1">
    <source>
        <dbReference type="SAM" id="MobiDB-lite"/>
    </source>
</evidence>
<evidence type="ECO:0000313" key="2">
    <source>
        <dbReference type="EMBL" id="KAA6359805.1"/>
    </source>
</evidence>
<accession>A0A5J4TR26</accession>
<feature type="compositionally biased region" description="Acidic residues" evidence="1">
    <location>
        <begin position="28"/>
        <end position="40"/>
    </location>
</feature>
<reference evidence="2 3" key="1">
    <citation type="submission" date="2019-03" db="EMBL/GenBank/DDBJ databases">
        <title>Single cell metagenomics reveals metabolic interactions within the superorganism composed of flagellate Streblomastix strix and complex community of Bacteroidetes bacteria on its surface.</title>
        <authorList>
            <person name="Treitli S.C."/>
            <person name="Kolisko M."/>
            <person name="Husnik F."/>
            <person name="Keeling P."/>
            <person name="Hampl V."/>
        </authorList>
    </citation>
    <scope>NUCLEOTIDE SEQUENCE [LARGE SCALE GENOMIC DNA]</scope>
    <source>
        <strain evidence="2">ST1C</strain>
    </source>
</reference>
<gene>
    <name evidence="2" type="ORF">EZS28_044668</name>
</gene>
<comment type="caution">
    <text evidence="2">The sequence shown here is derived from an EMBL/GenBank/DDBJ whole genome shotgun (WGS) entry which is preliminary data.</text>
</comment>
<feature type="compositionally biased region" description="Basic and acidic residues" evidence="1">
    <location>
        <begin position="1"/>
        <end position="12"/>
    </location>
</feature>
<dbReference type="EMBL" id="SNRW01027854">
    <property type="protein sequence ID" value="KAA6359805.1"/>
    <property type="molecule type" value="Genomic_DNA"/>
</dbReference>
<dbReference type="AlphaFoldDB" id="A0A5J4TR26"/>